<accession>A0A3R8UMK0</accession>
<sequence length="170" mass="18654">NISFAENVSSKIKELNAENYFDDSVLIPIPRSSPLVPGAVFPSKILSDNLVKNGLGNSVYPILNRVKSITKSSNNYSAETRPTIPTHLDSLSVDPIIILESTLILIDDVFTLGRTAMASAIKLKETFPNKDIKIFCPFRTRSFLDDNILVSLEMGEMTLSIDGNGVKLPN</sequence>
<gene>
    <name evidence="1" type="ORF">EGI89_14755</name>
</gene>
<dbReference type="SUPFAM" id="SSF53271">
    <property type="entry name" value="PRTase-like"/>
    <property type="match status" value="1"/>
</dbReference>
<dbReference type="AlphaFoldDB" id="A0A3R8UMK0"/>
<dbReference type="Gene3D" id="3.40.50.2020">
    <property type="match status" value="1"/>
</dbReference>
<protein>
    <recommendedName>
        <fullName evidence="3">Phosphoribosyltransferase</fullName>
    </recommendedName>
</protein>
<evidence type="ECO:0000313" key="1">
    <source>
        <dbReference type="EMBL" id="RRT87417.1"/>
    </source>
</evidence>
<dbReference type="InterPro" id="IPR029057">
    <property type="entry name" value="PRTase-like"/>
</dbReference>
<evidence type="ECO:0008006" key="3">
    <source>
        <dbReference type="Google" id="ProtNLM"/>
    </source>
</evidence>
<proteinExistence type="predicted"/>
<dbReference type="RefSeq" id="WP_185144223.1">
    <property type="nucleotide sequence ID" value="NZ_RHPO01000056.1"/>
</dbReference>
<organism evidence="1 2">
    <name type="scientific">Empedobacter falsenii</name>
    <dbReference type="NCBI Taxonomy" id="343874"/>
    <lineage>
        <taxon>Bacteria</taxon>
        <taxon>Pseudomonadati</taxon>
        <taxon>Bacteroidota</taxon>
        <taxon>Flavobacteriia</taxon>
        <taxon>Flavobacteriales</taxon>
        <taxon>Weeksellaceae</taxon>
        <taxon>Empedobacter</taxon>
    </lineage>
</organism>
<reference evidence="1 2" key="1">
    <citation type="submission" date="2018-10" db="EMBL/GenBank/DDBJ databases">
        <title>Transmission dynamics of multidrug resistant bacteria on intensive care unit surfaces.</title>
        <authorList>
            <person name="D'Souza A.W."/>
            <person name="Potter R.F."/>
            <person name="Wallace M."/>
            <person name="Shupe A."/>
            <person name="Patel S."/>
            <person name="Sun S."/>
            <person name="Gul D."/>
            <person name="Kwon J.H."/>
            <person name="Andleeb S."/>
            <person name="Burnham C.-A.D."/>
            <person name="Dantas G."/>
        </authorList>
    </citation>
    <scope>NUCLEOTIDE SEQUENCE [LARGE SCALE GENOMIC DNA]</scope>
    <source>
        <strain evidence="1 2">WF_348</strain>
    </source>
</reference>
<dbReference type="Proteomes" id="UP000267844">
    <property type="component" value="Unassembled WGS sequence"/>
</dbReference>
<evidence type="ECO:0000313" key="2">
    <source>
        <dbReference type="Proteomes" id="UP000267844"/>
    </source>
</evidence>
<comment type="caution">
    <text evidence="1">The sequence shown here is derived from an EMBL/GenBank/DDBJ whole genome shotgun (WGS) entry which is preliminary data.</text>
</comment>
<dbReference type="EMBL" id="RHPO01000056">
    <property type="protein sequence ID" value="RRT87417.1"/>
    <property type="molecule type" value="Genomic_DNA"/>
</dbReference>
<name>A0A3R8UMK0_9FLAO</name>
<feature type="non-terminal residue" evidence="1">
    <location>
        <position position="1"/>
    </location>
</feature>